<keyword evidence="2" id="KW-0677">Repeat</keyword>
<dbReference type="OrthoDB" id="9998912at2759"/>
<dbReference type="SUPFAM" id="SSF49854">
    <property type="entry name" value="Spermadhesin, CUB domain"/>
    <property type="match status" value="1"/>
</dbReference>
<dbReference type="InterPro" id="IPR000859">
    <property type="entry name" value="CUB_dom"/>
</dbReference>
<dbReference type="Pfam" id="PF00431">
    <property type="entry name" value="CUB"/>
    <property type="match status" value="1"/>
</dbReference>
<name>A0A8K0KG28_LADFU</name>
<keyword evidence="7" id="KW-1185">Reference proteome</keyword>
<accession>A0A8K0KG28</accession>
<evidence type="ECO:0000256" key="1">
    <source>
        <dbReference type="ARBA" id="ARBA00022441"/>
    </source>
</evidence>
<reference evidence="6" key="1">
    <citation type="submission" date="2013-04" db="EMBL/GenBank/DDBJ databases">
        <authorList>
            <person name="Qu J."/>
            <person name="Murali S.C."/>
            <person name="Bandaranaike D."/>
            <person name="Bellair M."/>
            <person name="Blankenburg K."/>
            <person name="Chao H."/>
            <person name="Dinh H."/>
            <person name="Doddapaneni H."/>
            <person name="Downs B."/>
            <person name="Dugan-Rocha S."/>
            <person name="Elkadiri S."/>
            <person name="Gnanaolivu R.D."/>
            <person name="Hernandez B."/>
            <person name="Javaid M."/>
            <person name="Jayaseelan J.C."/>
            <person name="Lee S."/>
            <person name="Li M."/>
            <person name="Ming W."/>
            <person name="Munidasa M."/>
            <person name="Muniz J."/>
            <person name="Nguyen L."/>
            <person name="Ongeri F."/>
            <person name="Osuji N."/>
            <person name="Pu L.-L."/>
            <person name="Puazo M."/>
            <person name="Qu C."/>
            <person name="Quiroz J."/>
            <person name="Raj R."/>
            <person name="Weissenberger G."/>
            <person name="Xin Y."/>
            <person name="Zou X."/>
            <person name="Han Y."/>
            <person name="Richards S."/>
            <person name="Worley K."/>
            <person name="Muzny D."/>
            <person name="Gibbs R."/>
        </authorList>
    </citation>
    <scope>NUCLEOTIDE SEQUENCE</scope>
    <source>
        <strain evidence="6">Sampled in the wild</strain>
    </source>
</reference>
<reference evidence="6" key="2">
    <citation type="submission" date="2017-10" db="EMBL/GenBank/DDBJ databases">
        <title>Ladona fulva Genome sequencing and assembly.</title>
        <authorList>
            <person name="Murali S."/>
            <person name="Richards S."/>
            <person name="Bandaranaike D."/>
            <person name="Bellair M."/>
            <person name="Blankenburg K."/>
            <person name="Chao H."/>
            <person name="Dinh H."/>
            <person name="Doddapaneni H."/>
            <person name="Dugan-Rocha S."/>
            <person name="Elkadiri S."/>
            <person name="Gnanaolivu R."/>
            <person name="Hernandez B."/>
            <person name="Skinner E."/>
            <person name="Javaid M."/>
            <person name="Lee S."/>
            <person name="Li M."/>
            <person name="Ming W."/>
            <person name="Munidasa M."/>
            <person name="Muniz J."/>
            <person name="Nguyen L."/>
            <person name="Hughes D."/>
            <person name="Osuji N."/>
            <person name="Pu L.-L."/>
            <person name="Puazo M."/>
            <person name="Qu C."/>
            <person name="Quiroz J."/>
            <person name="Raj R."/>
            <person name="Weissenberger G."/>
            <person name="Xin Y."/>
            <person name="Zou X."/>
            <person name="Han Y."/>
            <person name="Worley K."/>
            <person name="Muzny D."/>
            <person name="Gibbs R."/>
        </authorList>
    </citation>
    <scope>NUCLEOTIDE SEQUENCE</scope>
    <source>
        <strain evidence="6">Sampled in the wild</strain>
    </source>
</reference>
<dbReference type="SUPFAM" id="SSF50965">
    <property type="entry name" value="Galactose oxidase, central domain"/>
    <property type="match status" value="1"/>
</dbReference>
<evidence type="ECO:0000256" key="4">
    <source>
        <dbReference type="PROSITE-ProRule" id="PRU00059"/>
    </source>
</evidence>
<evidence type="ECO:0000313" key="7">
    <source>
        <dbReference type="Proteomes" id="UP000792457"/>
    </source>
</evidence>
<dbReference type="InterPro" id="IPR015915">
    <property type="entry name" value="Kelch-typ_b-propeller"/>
</dbReference>
<dbReference type="InterPro" id="IPR056737">
    <property type="entry name" value="Beta-prop_ATRN-MKLN-like"/>
</dbReference>
<organism evidence="6 7">
    <name type="scientific">Ladona fulva</name>
    <name type="common">Scarce chaser dragonfly</name>
    <name type="synonym">Libellula fulva</name>
    <dbReference type="NCBI Taxonomy" id="123851"/>
    <lineage>
        <taxon>Eukaryota</taxon>
        <taxon>Metazoa</taxon>
        <taxon>Ecdysozoa</taxon>
        <taxon>Arthropoda</taxon>
        <taxon>Hexapoda</taxon>
        <taxon>Insecta</taxon>
        <taxon>Pterygota</taxon>
        <taxon>Palaeoptera</taxon>
        <taxon>Odonata</taxon>
        <taxon>Epiprocta</taxon>
        <taxon>Anisoptera</taxon>
        <taxon>Libelluloidea</taxon>
        <taxon>Libellulidae</taxon>
        <taxon>Ladona</taxon>
    </lineage>
</organism>
<protein>
    <recommendedName>
        <fullName evidence="5">CUB domain-containing protein</fullName>
    </recommendedName>
</protein>
<comment type="caution">
    <text evidence="4">Lacks conserved residue(s) required for the propagation of feature annotation.</text>
</comment>
<dbReference type="Gene3D" id="2.120.10.80">
    <property type="entry name" value="Kelch-type beta propeller"/>
    <property type="match status" value="1"/>
</dbReference>
<dbReference type="InterPro" id="IPR035914">
    <property type="entry name" value="Sperma_CUB_dom_sf"/>
</dbReference>
<dbReference type="InterPro" id="IPR051568">
    <property type="entry name" value="LZTR1/Attractin"/>
</dbReference>
<evidence type="ECO:0000313" key="6">
    <source>
        <dbReference type="EMBL" id="KAG8231673.1"/>
    </source>
</evidence>
<dbReference type="Gene3D" id="2.60.120.290">
    <property type="entry name" value="Spermadhesin, CUB domain"/>
    <property type="match status" value="1"/>
</dbReference>
<dbReference type="PANTHER" id="PTHR46376">
    <property type="entry name" value="LEUCINE-ZIPPER-LIKE TRANSCRIPTIONAL REGULATOR 1"/>
    <property type="match status" value="1"/>
</dbReference>
<keyword evidence="1" id="KW-0880">Kelch repeat</keyword>
<dbReference type="AlphaFoldDB" id="A0A8K0KG28"/>
<dbReference type="PANTHER" id="PTHR46376:SF2">
    <property type="entry name" value="DISTRACTED, ISOFORM B"/>
    <property type="match status" value="1"/>
</dbReference>
<evidence type="ECO:0000259" key="5">
    <source>
        <dbReference type="PROSITE" id="PS01180"/>
    </source>
</evidence>
<proteinExistence type="predicted"/>
<keyword evidence="3" id="KW-1015">Disulfide bond</keyword>
<feature type="domain" description="CUB" evidence="5">
    <location>
        <begin position="74"/>
        <end position="191"/>
    </location>
</feature>
<comment type="caution">
    <text evidence="6">The sequence shown here is derived from an EMBL/GenBank/DDBJ whole genome shotgun (WGS) entry which is preliminary data.</text>
</comment>
<dbReference type="Pfam" id="PF24981">
    <property type="entry name" value="Beta-prop_ATRN-LZTR1"/>
    <property type="match status" value="1"/>
</dbReference>
<evidence type="ECO:0000256" key="2">
    <source>
        <dbReference type="ARBA" id="ARBA00022737"/>
    </source>
</evidence>
<evidence type="ECO:0000256" key="3">
    <source>
        <dbReference type="ARBA" id="ARBA00023157"/>
    </source>
</evidence>
<dbReference type="GO" id="GO:0005794">
    <property type="term" value="C:Golgi apparatus"/>
    <property type="evidence" value="ECO:0007669"/>
    <property type="project" value="TreeGrafter"/>
</dbReference>
<dbReference type="CDD" id="cd00041">
    <property type="entry name" value="CUB"/>
    <property type="match status" value="1"/>
</dbReference>
<dbReference type="EMBL" id="KZ308568">
    <property type="protein sequence ID" value="KAG8231673.1"/>
    <property type="molecule type" value="Genomic_DNA"/>
</dbReference>
<dbReference type="Proteomes" id="UP000792457">
    <property type="component" value="Unassembled WGS sequence"/>
</dbReference>
<dbReference type="InterPro" id="IPR011043">
    <property type="entry name" value="Gal_Oxase/kelch_b-propeller"/>
</dbReference>
<sequence>MAADLQMFLFLFKSKYRRKCYFRQGVLYLFVAFSCFVNVVNSGKCSDEQCVNGGCVNGTCVCFDGWQGSSCQFCGGKVRLSESYGYISDGKGNYSTDVKCTWLIDSGIPNTSIRLHLEEFATECGWDHLYIYDGDSVKSPLLAVFSGLMYRQGYSIRRIPEVVAHSGSALLHFYSDVAYNMTGFNISYSYPRGECDREGHRCSCRSEFKGDDCSQEACLGYWEAVVPNSFQPKGSASHGAVVWQNSLYIVGANVWEAPQMSGTNIPRIRYGHSAVLFRDKIYMYGGVEETGTVSGELWEYDVNSGIWLNITVHLKSCGRGGVSNEKGVNHTVVDALLPCGPLRSSGHTATLVPGQLSRRSETMVVIFGHSPIYGYLNTVQEYHFGTGEWSIVQTRGYPVKGGYGHAAAWDPLHQRIFVYGGYVSESSSSPLLSSRLFSYDPYSWTW</sequence>
<dbReference type="FunFam" id="2.60.120.290:FF:000046">
    <property type="entry name" value="Attractin-like protein 1"/>
    <property type="match status" value="1"/>
</dbReference>
<dbReference type="PROSITE" id="PS01180">
    <property type="entry name" value="CUB"/>
    <property type="match status" value="1"/>
</dbReference>
<dbReference type="SMART" id="SM00042">
    <property type="entry name" value="CUB"/>
    <property type="match status" value="1"/>
</dbReference>
<gene>
    <name evidence="6" type="ORF">J437_LFUL007447</name>
</gene>